<name>A0A438DGH7_VITVI</name>
<dbReference type="AlphaFoldDB" id="A0A438DGH7"/>
<sequence length="70" mass="7880">MEGFWAEWGLIRGSAVMVKPSSPETRVHPAYIPLLVASLIPLESSVHILSPSTPMLPDSFLNLWHLWKIE</sequence>
<gene>
    <name evidence="1" type="ORF">CK203_079343</name>
</gene>
<comment type="caution">
    <text evidence="1">The sequence shown here is derived from an EMBL/GenBank/DDBJ whole genome shotgun (WGS) entry which is preliminary data.</text>
</comment>
<evidence type="ECO:0000313" key="1">
    <source>
        <dbReference type="EMBL" id="RVW34587.1"/>
    </source>
</evidence>
<dbReference type="EMBL" id="QGNW01001635">
    <property type="protein sequence ID" value="RVW34587.1"/>
    <property type="molecule type" value="Genomic_DNA"/>
</dbReference>
<organism evidence="1 2">
    <name type="scientific">Vitis vinifera</name>
    <name type="common">Grape</name>
    <dbReference type="NCBI Taxonomy" id="29760"/>
    <lineage>
        <taxon>Eukaryota</taxon>
        <taxon>Viridiplantae</taxon>
        <taxon>Streptophyta</taxon>
        <taxon>Embryophyta</taxon>
        <taxon>Tracheophyta</taxon>
        <taxon>Spermatophyta</taxon>
        <taxon>Magnoliopsida</taxon>
        <taxon>eudicotyledons</taxon>
        <taxon>Gunneridae</taxon>
        <taxon>Pentapetalae</taxon>
        <taxon>rosids</taxon>
        <taxon>Vitales</taxon>
        <taxon>Vitaceae</taxon>
        <taxon>Viteae</taxon>
        <taxon>Vitis</taxon>
    </lineage>
</organism>
<proteinExistence type="predicted"/>
<accession>A0A438DGH7</accession>
<dbReference type="Proteomes" id="UP000288805">
    <property type="component" value="Unassembled WGS sequence"/>
</dbReference>
<reference evidence="1 2" key="1">
    <citation type="journal article" date="2018" name="PLoS Genet.">
        <title>Population sequencing reveals clonal diversity and ancestral inbreeding in the grapevine cultivar Chardonnay.</title>
        <authorList>
            <person name="Roach M.J."/>
            <person name="Johnson D.L."/>
            <person name="Bohlmann J."/>
            <person name="van Vuuren H.J."/>
            <person name="Jones S.J."/>
            <person name="Pretorius I.S."/>
            <person name="Schmidt S.A."/>
            <person name="Borneman A.R."/>
        </authorList>
    </citation>
    <scope>NUCLEOTIDE SEQUENCE [LARGE SCALE GENOMIC DNA]</scope>
    <source>
        <strain evidence="2">cv. Chardonnay</strain>
        <tissue evidence="1">Leaf</tissue>
    </source>
</reference>
<protein>
    <submittedName>
        <fullName evidence="1">Uncharacterized protein</fullName>
    </submittedName>
</protein>
<evidence type="ECO:0000313" key="2">
    <source>
        <dbReference type="Proteomes" id="UP000288805"/>
    </source>
</evidence>